<dbReference type="InterPro" id="IPR000073">
    <property type="entry name" value="AB_hydrolase_1"/>
</dbReference>
<evidence type="ECO:0000256" key="5">
    <source>
        <dbReference type="ARBA" id="ARBA00023315"/>
    </source>
</evidence>
<protein>
    <recommendedName>
        <fullName evidence="2">Poly(3-hydroxyalkanoate) polymerase subunit PhaC</fullName>
    </recommendedName>
    <alternativeName>
        <fullName evidence="6">PHB synthase subunit PhaC</fullName>
    </alternativeName>
</protein>
<proteinExistence type="predicted"/>
<gene>
    <name evidence="8" type="ORF">JOC83_003653</name>
</gene>
<dbReference type="EMBL" id="JAFBFC010000008">
    <property type="protein sequence ID" value="MBM7704794.1"/>
    <property type="molecule type" value="Genomic_DNA"/>
</dbReference>
<accession>A0ABS2R229</accession>
<evidence type="ECO:0000256" key="2">
    <source>
        <dbReference type="ARBA" id="ARBA00019065"/>
    </source>
</evidence>
<organism evidence="8 9">
    <name type="scientific">Priestia iocasae</name>
    <dbReference type="NCBI Taxonomy" id="2291674"/>
    <lineage>
        <taxon>Bacteria</taxon>
        <taxon>Bacillati</taxon>
        <taxon>Bacillota</taxon>
        <taxon>Bacilli</taxon>
        <taxon>Bacillales</taxon>
        <taxon>Bacillaceae</taxon>
        <taxon>Priestia</taxon>
    </lineage>
</organism>
<evidence type="ECO:0000259" key="7">
    <source>
        <dbReference type="Pfam" id="PF00561"/>
    </source>
</evidence>
<keyword evidence="5 8" id="KW-0012">Acyltransferase</keyword>
<evidence type="ECO:0000256" key="4">
    <source>
        <dbReference type="ARBA" id="ARBA00022752"/>
    </source>
</evidence>
<dbReference type="NCBIfam" id="TIGR01836">
    <property type="entry name" value="PHA_synth_III_C"/>
    <property type="match status" value="1"/>
</dbReference>
<name>A0ABS2R229_9BACI</name>
<sequence length="380" mass="43857">METKIKYSQHTVERLCKFMMTAYLTEWEKYIKSMPSEYKSQVNRFKRAFEIVATEPEPEVGLTPKEVIWKKNKSKLYRYTPTQKKLHKTPILMVYAMINKPYILDLTPGNSLVEYLVDRGFDVYLLDWGTPGLEDSHMKLEDYVVDYIPKAAKKVLRTSGASELSVLGYCMGGTMTSIFAALNEDIPLKNLIFMTSPFDFSETGLYGHFLDERYFNLDKAVDVLGNIPPEMIDFGNKMLKPITNFYGPYVTLVDRSENQRFVESWKLMQKWVADGIPFPGESYRQWIREFYQQNKLINGELEVRGKKVDLANIKANVLNIAASRDHIAMPHQVEALMDVVSSKDKEYKLLQTGHVSVVFGPKAVNETYPTIGDWLEKRSK</sequence>
<dbReference type="InterPro" id="IPR010125">
    <property type="entry name" value="PHA_synth_III_C"/>
</dbReference>
<comment type="caution">
    <text evidence="8">The sequence shown here is derived from an EMBL/GenBank/DDBJ whole genome shotgun (WGS) entry which is preliminary data.</text>
</comment>
<dbReference type="PANTHER" id="PTHR36837">
    <property type="entry name" value="POLY(3-HYDROXYALKANOATE) POLYMERASE SUBUNIT PHAC"/>
    <property type="match status" value="1"/>
</dbReference>
<evidence type="ECO:0000256" key="6">
    <source>
        <dbReference type="ARBA" id="ARBA00033356"/>
    </source>
</evidence>
<dbReference type="InterPro" id="IPR051321">
    <property type="entry name" value="PHA/PHB_synthase"/>
</dbReference>
<evidence type="ECO:0000313" key="8">
    <source>
        <dbReference type="EMBL" id="MBM7704794.1"/>
    </source>
</evidence>
<evidence type="ECO:0000256" key="1">
    <source>
        <dbReference type="ARBA" id="ARBA00004683"/>
    </source>
</evidence>
<comment type="pathway">
    <text evidence="1">Biopolymer metabolism; poly-(R)-3-hydroxybutanoate biosynthesis.</text>
</comment>
<evidence type="ECO:0000256" key="3">
    <source>
        <dbReference type="ARBA" id="ARBA00022679"/>
    </source>
</evidence>
<keyword evidence="9" id="KW-1185">Reference proteome</keyword>
<keyword evidence="4" id="KW-0583">PHB biosynthesis</keyword>
<dbReference type="Gene3D" id="3.40.50.1820">
    <property type="entry name" value="alpha/beta hydrolase"/>
    <property type="match status" value="1"/>
</dbReference>
<dbReference type="SUPFAM" id="SSF53474">
    <property type="entry name" value="alpha/beta-Hydrolases"/>
    <property type="match status" value="1"/>
</dbReference>
<keyword evidence="3 8" id="KW-0808">Transferase</keyword>
<dbReference type="Proteomes" id="UP000809829">
    <property type="component" value="Unassembled WGS sequence"/>
</dbReference>
<dbReference type="PANTHER" id="PTHR36837:SF2">
    <property type="entry name" value="POLY(3-HYDROXYALKANOATE) POLYMERASE SUBUNIT PHAC"/>
    <property type="match status" value="1"/>
</dbReference>
<dbReference type="Pfam" id="PF00561">
    <property type="entry name" value="Abhydrolase_1"/>
    <property type="match status" value="1"/>
</dbReference>
<evidence type="ECO:0000313" key="9">
    <source>
        <dbReference type="Proteomes" id="UP000809829"/>
    </source>
</evidence>
<dbReference type="GO" id="GO:0016746">
    <property type="term" value="F:acyltransferase activity"/>
    <property type="evidence" value="ECO:0007669"/>
    <property type="project" value="UniProtKB-KW"/>
</dbReference>
<dbReference type="InterPro" id="IPR029058">
    <property type="entry name" value="AB_hydrolase_fold"/>
</dbReference>
<reference evidence="8 9" key="1">
    <citation type="submission" date="2021-01" db="EMBL/GenBank/DDBJ databases">
        <title>Genomic Encyclopedia of Type Strains, Phase IV (KMG-IV): sequencing the most valuable type-strain genomes for metagenomic binning, comparative biology and taxonomic classification.</title>
        <authorList>
            <person name="Goeker M."/>
        </authorList>
    </citation>
    <scope>NUCLEOTIDE SEQUENCE [LARGE SCALE GENOMIC DNA]</scope>
    <source>
        <strain evidence="8 9">DSM 104297</strain>
    </source>
</reference>
<feature type="domain" description="AB hydrolase-1" evidence="7">
    <location>
        <begin position="112"/>
        <end position="361"/>
    </location>
</feature>